<reference evidence="2 3" key="1">
    <citation type="submission" date="2013-02" db="EMBL/GenBank/DDBJ databases">
        <title>Whole genome shotgun sequence of Gordonia malaquae NBRC 108250.</title>
        <authorList>
            <person name="Yoshida I."/>
            <person name="Hosoyama A."/>
            <person name="Tsuchikane K."/>
            <person name="Ando Y."/>
            <person name="Baba S."/>
            <person name="Ohji S."/>
            <person name="Hamada M."/>
            <person name="Tamura T."/>
            <person name="Yamazoe A."/>
            <person name="Yamazaki S."/>
            <person name="Fujita N."/>
        </authorList>
    </citation>
    <scope>NUCLEOTIDE SEQUENCE [LARGE SCALE GENOMIC DNA]</scope>
    <source>
        <strain evidence="2 3">NBRC 108250</strain>
    </source>
</reference>
<dbReference type="EMBL" id="BAOP01000052">
    <property type="protein sequence ID" value="GAC81931.1"/>
    <property type="molecule type" value="Genomic_DNA"/>
</dbReference>
<feature type="transmembrane region" description="Helical" evidence="1">
    <location>
        <begin position="95"/>
        <end position="116"/>
    </location>
</feature>
<keyword evidence="3" id="KW-1185">Reference proteome</keyword>
<organism evidence="2 3">
    <name type="scientific">Gordonia malaquae NBRC 108250</name>
    <dbReference type="NCBI Taxonomy" id="1223542"/>
    <lineage>
        <taxon>Bacteria</taxon>
        <taxon>Bacillati</taxon>
        <taxon>Actinomycetota</taxon>
        <taxon>Actinomycetes</taxon>
        <taxon>Mycobacteriales</taxon>
        <taxon>Gordoniaceae</taxon>
        <taxon>Gordonia</taxon>
    </lineage>
</organism>
<evidence type="ECO:0000313" key="2">
    <source>
        <dbReference type="EMBL" id="GAC81931.1"/>
    </source>
</evidence>
<dbReference type="Proteomes" id="UP000035009">
    <property type="component" value="Unassembled WGS sequence"/>
</dbReference>
<feature type="transmembrane region" description="Helical" evidence="1">
    <location>
        <begin position="68"/>
        <end position="88"/>
    </location>
</feature>
<keyword evidence="1" id="KW-0812">Transmembrane</keyword>
<dbReference type="AlphaFoldDB" id="M3TKB4"/>
<evidence type="ECO:0000256" key="1">
    <source>
        <dbReference type="SAM" id="Phobius"/>
    </source>
</evidence>
<keyword evidence="1" id="KW-1133">Transmembrane helix</keyword>
<comment type="caution">
    <text evidence="2">The sequence shown here is derived from an EMBL/GenBank/DDBJ whole genome shotgun (WGS) entry which is preliminary data.</text>
</comment>
<evidence type="ECO:0000313" key="3">
    <source>
        <dbReference type="Proteomes" id="UP000035009"/>
    </source>
</evidence>
<feature type="transmembrane region" description="Helical" evidence="1">
    <location>
        <begin position="6"/>
        <end position="23"/>
    </location>
</feature>
<accession>M3TKB4</accession>
<feature type="transmembrane region" description="Helical" evidence="1">
    <location>
        <begin position="30"/>
        <end position="48"/>
    </location>
</feature>
<dbReference type="OrthoDB" id="4372124at2"/>
<keyword evidence="1" id="KW-0472">Membrane</keyword>
<protein>
    <submittedName>
        <fullName evidence="2">Uncharacterized protein</fullName>
    </submittedName>
</protein>
<name>M3TKB4_GORML</name>
<feature type="transmembrane region" description="Helical" evidence="1">
    <location>
        <begin position="150"/>
        <end position="167"/>
    </location>
</feature>
<dbReference type="eggNOG" id="ENOG5032AJ5">
    <property type="taxonomic scope" value="Bacteria"/>
</dbReference>
<dbReference type="STRING" id="410332.SAMN04488550_4046"/>
<gene>
    <name evidence="2" type="ORF">GM1_052_00030</name>
</gene>
<feature type="transmembrane region" description="Helical" evidence="1">
    <location>
        <begin position="179"/>
        <end position="201"/>
    </location>
</feature>
<feature type="transmembrane region" description="Helical" evidence="1">
    <location>
        <begin position="122"/>
        <end position="143"/>
    </location>
</feature>
<sequence length="316" mass="33608">MTWATWIIALFCSAAVGTRIGRLTVRPPSLARTAVMIAAIGVAAAATVRTPTLEVVIGPVGSTAPQLVFIALWVVVAAATAIIAFAAWPAVDRQTVAVLTIAVPIVVLVDIVLIAVTRQAAFGSIFVIVAGLFSLAVGVRYIAWHSLGRAIALYLLGLAVAMVVLVIDPAHPDPGASWWAIAIVLMSLGCSSVMIESWFLARFDLRMSGPLSEMLLTAHPELAAADYKSATPVLRADDRVSQILDGLYLHAGAGVIIVELDDVDALSPHDRAVLVAAWLHDSEVTPIDPDLLSTPDALSDRTWVRMVAREFNKTQR</sequence>
<proteinExistence type="predicted"/>
<dbReference type="RefSeq" id="WP_008382086.1">
    <property type="nucleotide sequence ID" value="NZ_BAOP01000052.1"/>
</dbReference>